<gene>
    <name evidence="3" type="ORF">ADS79_26515</name>
    <name evidence="2" type="ORF">BRE01_45800</name>
</gene>
<name>A0A0K9YL79_9BACL</name>
<dbReference type="OrthoDB" id="2892501at2"/>
<dbReference type="Proteomes" id="UP000036834">
    <property type="component" value="Unassembled WGS sequence"/>
</dbReference>
<evidence type="ECO:0000313" key="4">
    <source>
        <dbReference type="Proteomes" id="UP000036834"/>
    </source>
</evidence>
<keyword evidence="5" id="KW-1185">Reference proteome</keyword>
<evidence type="ECO:0000313" key="2">
    <source>
        <dbReference type="EMBL" id="GED70878.1"/>
    </source>
</evidence>
<dbReference type="RefSeq" id="WP_049741455.1">
    <property type="nucleotide sequence ID" value="NZ_BJON01000018.1"/>
</dbReference>
<dbReference type="Proteomes" id="UP000319578">
    <property type="component" value="Unassembled WGS sequence"/>
</dbReference>
<reference evidence="2 5" key="3">
    <citation type="submission" date="2019-06" db="EMBL/GenBank/DDBJ databases">
        <title>Whole genome shotgun sequence of Brevibacillus reuszeri NBRC 15719.</title>
        <authorList>
            <person name="Hosoyama A."/>
            <person name="Uohara A."/>
            <person name="Ohji S."/>
            <person name="Ichikawa N."/>
        </authorList>
    </citation>
    <scope>NUCLEOTIDE SEQUENCE [LARGE SCALE GENOMIC DNA]</scope>
    <source>
        <strain evidence="2 5">NBRC 15719</strain>
    </source>
</reference>
<keyword evidence="1" id="KW-0472">Membrane</keyword>
<dbReference type="EMBL" id="LGIQ01000011">
    <property type="protein sequence ID" value="KNB69444.1"/>
    <property type="molecule type" value="Genomic_DNA"/>
</dbReference>
<protein>
    <submittedName>
        <fullName evidence="3">Uncharacterized protein</fullName>
    </submittedName>
</protein>
<evidence type="ECO:0000313" key="5">
    <source>
        <dbReference type="Proteomes" id="UP000319578"/>
    </source>
</evidence>
<reference evidence="3" key="2">
    <citation type="submission" date="2015-07" db="EMBL/GenBank/DDBJ databases">
        <title>MeaNS - Measles Nucleotide Surveillance Program.</title>
        <authorList>
            <person name="Tran T."/>
            <person name="Druce J."/>
        </authorList>
    </citation>
    <scope>NUCLEOTIDE SEQUENCE</scope>
    <source>
        <strain evidence="3">DSM 9887</strain>
    </source>
</reference>
<dbReference type="STRING" id="54915.ADS79_26515"/>
<keyword evidence="1" id="KW-0812">Transmembrane</keyword>
<organism evidence="3 4">
    <name type="scientific">Brevibacillus reuszeri</name>
    <dbReference type="NCBI Taxonomy" id="54915"/>
    <lineage>
        <taxon>Bacteria</taxon>
        <taxon>Bacillati</taxon>
        <taxon>Bacillota</taxon>
        <taxon>Bacilli</taxon>
        <taxon>Bacillales</taxon>
        <taxon>Paenibacillaceae</taxon>
        <taxon>Brevibacillus</taxon>
    </lineage>
</organism>
<feature type="transmembrane region" description="Helical" evidence="1">
    <location>
        <begin position="7"/>
        <end position="24"/>
    </location>
</feature>
<evidence type="ECO:0000256" key="1">
    <source>
        <dbReference type="SAM" id="Phobius"/>
    </source>
</evidence>
<dbReference type="AlphaFoldDB" id="A0A0K9YL79"/>
<dbReference type="PATRIC" id="fig|54915.3.peg.4473"/>
<comment type="caution">
    <text evidence="3">The sequence shown here is derived from an EMBL/GenBank/DDBJ whole genome shotgun (WGS) entry which is preliminary data.</text>
</comment>
<accession>A0A0K9YL79</accession>
<reference evidence="4" key="1">
    <citation type="submission" date="2015-07" db="EMBL/GenBank/DDBJ databases">
        <title>Genome sequencing project for genomic taxonomy and phylogenomics of Bacillus-like bacteria.</title>
        <authorList>
            <person name="Liu B."/>
            <person name="Wang J."/>
            <person name="Zhu Y."/>
            <person name="Liu G."/>
            <person name="Chen Q."/>
            <person name="Chen Z."/>
            <person name="Lan J."/>
            <person name="Che J."/>
            <person name="Ge C."/>
            <person name="Shi H."/>
            <person name="Pan Z."/>
            <person name="Liu X."/>
        </authorList>
    </citation>
    <scope>NUCLEOTIDE SEQUENCE [LARGE SCALE GENOMIC DNA]</scope>
    <source>
        <strain evidence="4">DSM 9887</strain>
    </source>
</reference>
<dbReference type="EMBL" id="BJON01000018">
    <property type="protein sequence ID" value="GED70878.1"/>
    <property type="molecule type" value="Genomic_DNA"/>
</dbReference>
<evidence type="ECO:0000313" key="3">
    <source>
        <dbReference type="EMBL" id="KNB69444.1"/>
    </source>
</evidence>
<keyword evidence="1" id="KW-1133">Transmembrane helix</keyword>
<proteinExistence type="predicted"/>
<feature type="transmembrane region" description="Helical" evidence="1">
    <location>
        <begin position="44"/>
        <end position="65"/>
    </location>
</feature>
<sequence length="78" mass="8867">MNAKSFVVTFFSLVATTGVLYFIGHWFTIPSLMFHHEFTTSQNGFMMTTGSLLPLIVGLVVSFFAEKLYVRRTRQKLG</sequence>